<feature type="binding site" evidence="14">
    <location>
        <position position="200"/>
    </location>
    <ligand>
        <name>substrate</name>
    </ligand>
</feature>
<dbReference type="CDD" id="cd01284">
    <property type="entry name" value="Riboflavin_deaminase-reductase"/>
    <property type="match status" value="1"/>
</dbReference>
<feature type="binding site" evidence="15">
    <location>
        <position position="78"/>
    </location>
    <ligand>
        <name>Zn(2+)</name>
        <dbReference type="ChEBI" id="CHEBI:29105"/>
        <note>catalytic</note>
    </ligand>
</feature>
<sequence length="352" mass="36962">MRRAIALAANGWGRVAPNPMVGCVIVRDGAVVGEGWHTEYGRPHAEPEALRAAGEQARGATAYVSLEPCSHWGKTPPCTDALIAAGVRRIVFGGSDPNPKASGGADVLRAAGIDAVGGVEEHSVRDQNAVFYHAHSPLGAERPFIALKLAMSLDARIADRDGRSVWITGEESRAEVHRLRAGYDAVAVGIGTALADDPQLTVRGSVVPRVPPARVVFDRALRLPVGSNLVRTAGEVPTWAVCTAEAAHERGAPLAQVGVSIVTGESLPEQLRALREAGLRSMFVEGGGTLASALLSADVVDQMYLFYAPLLIGPEGMAPFGGIASPPLADAVRWRPIETQVFGADTMLTLAR</sequence>
<dbReference type="InterPro" id="IPR002125">
    <property type="entry name" value="CMP_dCMP_dom"/>
</dbReference>
<dbReference type="EC" id="3.5.4.26" evidence="12"/>
<dbReference type="InterPro" id="IPR002734">
    <property type="entry name" value="RibDG_C"/>
</dbReference>
<dbReference type="PANTHER" id="PTHR38011">
    <property type="entry name" value="DIHYDROFOLATE REDUCTASE FAMILY PROTEIN (AFU_ORTHOLOGUE AFUA_8G06820)"/>
    <property type="match status" value="1"/>
</dbReference>
<dbReference type="SUPFAM" id="SSF53597">
    <property type="entry name" value="Dihydrofolate reductase-like"/>
    <property type="match status" value="1"/>
</dbReference>
<comment type="pathway">
    <text evidence="2 12">Cofactor biosynthesis; riboflavin biosynthesis; 5-amino-6-(D-ribitylamino)uracil from GTP: step 2/4.</text>
</comment>
<evidence type="ECO:0000313" key="17">
    <source>
        <dbReference type="EMBL" id="CAA9360205.1"/>
    </source>
</evidence>
<dbReference type="InterPro" id="IPR016193">
    <property type="entry name" value="Cytidine_deaminase-like"/>
</dbReference>
<evidence type="ECO:0000256" key="11">
    <source>
        <dbReference type="ARBA" id="ARBA00023268"/>
    </source>
</evidence>
<evidence type="ECO:0000256" key="7">
    <source>
        <dbReference type="ARBA" id="ARBA00022723"/>
    </source>
</evidence>
<dbReference type="EMBL" id="CADCTV010000773">
    <property type="protein sequence ID" value="CAA9360205.1"/>
    <property type="molecule type" value="Genomic_DNA"/>
</dbReference>
<dbReference type="PROSITE" id="PS00903">
    <property type="entry name" value="CYT_DCMP_DEAMINASES_1"/>
    <property type="match status" value="1"/>
</dbReference>
<evidence type="ECO:0000256" key="14">
    <source>
        <dbReference type="PIRSR" id="PIRSR006769-2"/>
    </source>
</evidence>
<dbReference type="GO" id="GO:0009231">
    <property type="term" value="P:riboflavin biosynthetic process"/>
    <property type="evidence" value="ECO:0007669"/>
    <property type="project" value="UniProtKB-UniPathway"/>
</dbReference>
<evidence type="ECO:0000256" key="13">
    <source>
        <dbReference type="PIRSR" id="PIRSR006769-1"/>
    </source>
</evidence>
<comment type="function">
    <text evidence="1 12">Converts 2,5-diamino-6-(ribosylamino)-4(3h)-pyrimidinone 5'-phosphate into 5-amino-6-(ribosylamino)-2,4(1h,3h)-pyrimidinedione 5'-phosphate.</text>
</comment>
<feature type="binding site" evidence="15">
    <location>
        <position position="44"/>
    </location>
    <ligand>
        <name>Zn(2+)</name>
        <dbReference type="ChEBI" id="CHEBI:29105"/>
        <note>catalytic</note>
    </ligand>
</feature>
<evidence type="ECO:0000256" key="8">
    <source>
        <dbReference type="ARBA" id="ARBA00022833"/>
    </source>
</evidence>
<evidence type="ECO:0000256" key="10">
    <source>
        <dbReference type="ARBA" id="ARBA00023002"/>
    </source>
</evidence>
<dbReference type="InterPro" id="IPR016192">
    <property type="entry name" value="APOBEC/CMP_deaminase_Zn-bd"/>
</dbReference>
<dbReference type="GO" id="GO:0008270">
    <property type="term" value="F:zinc ion binding"/>
    <property type="evidence" value="ECO:0007669"/>
    <property type="project" value="InterPro"/>
</dbReference>
<comment type="catalytic activity">
    <reaction evidence="12">
        <text>2,5-diamino-6-hydroxy-4-(5-phosphoribosylamino)-pyrimidine + H2O + H(+) = 5-amino-6-(5-phospho-D-ribosylamino)uracil + NH4(+)</text>
        <dbReference type="Rhea" id="RHEA:21868"/>
        <dbReference type="ChEBI" id="CHEBI:15377"/>
        <dbReference type="ChEBI" id="CHEBI:15378"/>
        <dbReference type="ChEBI" id="CHEBI:28938"/>
        <dbReference type="ChEBI" id="CHEBI:58453"/>
        <dbReference type="ChEBI" id="CHEBI:58614"/>
        <dbReference type="EC" id="3.5.4.26"/>
    </reaction>
</comment>
<feature type="active site" description="Proton donor" evidence="13">
    <location>
        <position position="46"/>
    </location>
</feature>
<evidence type="ECO:0000256" key="4">
    <source>
        <dbReference type="ARBA" id="ARBA00005259"/>
    </source>
</evidence>
<feature type="binding site" evidence="14">
    <location>
        <position position="164"/>
    </location>
    <ligand>
        <name>substrate</name>
    </ligand>
</feature>
<dbReference type="Pfam" id="PF01872">
    <property type="entry name" value="RibD_C"/>
    <property type="match status" value="1"/>
</dbReference>
<dbReference type="Gene3D" id="3.40.430.10">
    <property type="entry name" value="Dihydrofolate Reductase, subunit A"/>
    <property type="match status" value="1"/>
</dbReference>
<keyword evidence="8 12" id="KW-0862">Zinc</keyword>
<evidence type="ECO:0000256" key="6">
    <source>
        <dbReference type="ARBA" id="ARBA00022619"/>
    </source>
</evidence>
<name>A0A6J4MI19_9BACT</name>
<reference evidence="17" key="1">
    <citation type="submission" date="2020-02" db="EMBL/GenBank/DDBJ databases">
        <authorList>
            <person name="Meier V. D."/>
        </authorList>
    </citation>
    <scope>NUCLEOTIDE SEQUENCE</scope>
    <source>
        <strain evidence="17">AVDCRST_MAG89</strain>
    </source>
</reference>
<keyword evidence="6 12" id="KW-0686">Riboflavin biosynthesis</keyword>
<dbReference type="InterPro" id="IPR024072">
    <property type="entry name" value="DHFR-like_dom_sf"/>
</dbReference>
<evidence type="ECO:0000256" key="9">
    <source>
        <dbReference type="ARBA" id="ARBA00022857"/>
    </source>
</evidence>
<feature type="binding site" evidence="14">
    <location>
        <position position="166"/>
    </location>
    <ligand>
        <name>NADP(+)</name>
        <dbReference type="ChEBI" id="CHEBI:58349"/>
    </ligand>
</feature>
<keyword evidence="7 12" id="KW-0479">Metal-binding</keyword>
<feature type="binding site" evidence="14">
    <location>
        <position position="192"/>
    </location>
    <ligand>
        <name>NADP(+)</name>
        <dbReference type="ChEBI" id="CHEBI:58349"/>
    </ligand>
</feature>
<comment type="catalytic activity">
    <reaction evidence="12">
        <text>5-amino-6-(5-phospho-D-ribitylamino)uracil + NADP(+) = 5-amino-6-(5-phospho-D-ribosylamino)uracil + NADPH + H(+)</text>
        <dbReference type="Rhea" id="RHEA:17845"/>
        <dbReference type="ChEBI" id="CHEBI:15378"/>
        <dbReference type="ChEBI" id="CHEBI:57783"/>
        <dbReference type="ChEBI" id="CHEBI:58349"/>
        <dbReference type="ChEBI" id="CHEBI:58421"/>
        <dbReference type="ChEBI" id="CHEBI:58453"/>
        <dbReference type="EC" id="1.1.1.193"/>
    </reaction>
</comment>
<protein>
    <recommendedName>
        <fullName evidence="12">Riboflavin biosynthesis protein RibD</fullName>
    </recommendedName>
    <domain>
        <recommendedName>
            <fullName evidence="12">Diaminohydroxyphosphoribosylaminopyrimidine deaminase</fullName>
            <shortName evidence="12">DRAP deaminase</shortName>
            <ecNumber evidence="12">3.5.4.26</ecNumber>
        </recommendedName>
        <alternativeName>
            <fullName evidence="12">Riboflavin-specific deaminase</fullName>
        </alternativeName>
    </domain>
    <domain>
        <recommendedName>
            <fullName evidence="12">5-amino-6-(5-phosphoribosylamino)uracil reductase</fullName>
            <ecNumber evidence="12">1.1.1.193</ecNumber>
        </recommendedName>
        <alternativeName>
            <fullName evidence="12">HTP reductase</fullName>
        </alternativeName>
    </domain>
</protein>
<dbReference type="PIRSF" id="PIRSF006769">
    <property type="entry name" value="RibD"/>
    <property type="match status" value="1"/>
</dbReference>
<organism evidence="17">
    <name type="scientific">uncultured Gemmatimonadota bacterium</name>
    <dbReference type="NCBI Taxonomy" id="203437"/>
    <lineage>
        <taxon>Bacteria</taxon>
        <taxon>Pseudomonadati</taxon>
        <taxon>Gemmatimonadota</taxon>
        <taxon>environmental samples</taxon>
    </lineage>
</organism>
<comment type="similarity">
    <text evidence="4 12">In the N-terminal section; belongs to the cytidine and deoxycytidylate deaminase family.</text>
</comment>
<comment type="similarity">
    <text evidence="5 12">In the C-terminal section; belongs to the HTP reductase family.</text>
</comment>
<dbReference type="InterPro" id="IPR011549">
    <property type="entry name" value="RibD_C"/>
</dbReference>
<feature type="binding site" evidence="15">
    <location>
        <position position="69"/>
    </location>
    <ligand>
        <name>Zn(2+)</name>
        <dbReference type="ChEBI" id="CHEBI:29105"/>
        <note>catalytic</note>
    </ligand>
</feature>
<evidence type="ECO:0000259" key="16">
    <source>
        <dbReference type="PROSITE" id="PS51747"/>
    </source>
</evidence>
<feature type="domain" description="CMP/dCMP-type deaminase" evidence="16">
    <location>
        <begin position="1"/>
        <end position="115"/>
    </location>
</feature>
<accession>A0A6J4MI19</accession>
<proteinExistence type="inferred from homology"/>
<evidence type="ECO:0000256" key="1">
    <source>
        <dbReference type="ARBA" id="ARBA00002151"/>
    </source>
</evidence>
<comment type="pathway">
    <text evidence="3 12">Cofactor biosynthesis; riboflavin biosynthesis; 5-amino-6-(D-ribitylamino)uracil from GTP: step 3/4.</text>
</comment>
<keyword evidence="11" id="KW-0511">Multifunctional enzyme</keyword>
<dbReference type="PROSITE" id="PS51747">
    <property type="entry name" value="CYT_DCMP_DEAMINASES_2"/>
    <property type="match status" value="1"/>
</dbReference>
<dbReference type="NCBIfam" id="TIGR00227">
    <property type="entry name" value="ribD_Cterm"/>
    <property type="match status" value="1"/>
</dbReference>
<dbReference type="SUPFAM" id="SSF53927">
    <property type="entry name" value="Cytidine deaminase-like"/>
    <property type="match status" value="1"/>
</dbReference>
<dbReference type="Pfam" id="PF00383">
    <property type="entry name" value="dCMP_cyt_deam_1"/>
    <property type="match status" value="1"/>
</dbReference>
<dbReference type="GO" id="GO:0008835">
    <property type="term" value="F:diaminohydroxyphosphoribosylaminopyrimidine deaminase activity"/>
    <property type="evidence" value="ECO:0007669"/>
    <property type="project" value="UniProtKB-EC"/>
</dbReference>
<keyword evidence="9 12" id="KW-0521">NADP</keyword>
<gene>
    <name evidence="17" type="ORF">AVDCRST_MAG89-3692</name>
</gene>
<feature type="binding site" evidence="14">
    <location>
        <position position="285"/>
    </location>
    <ligand>
        <name>substrate</name>
    </ligand>
</feature>
<dbReference type="EC" id="1.1.1.193" evidence="12"/>
<feature type="binding site" evidence="14">
    <location>
        <position position="196"/>
    </location>
    <ligand>
        <name>NADP(+)</name>
        <dbReference type="ChEBI" id="CHEBI:58349"/>
    </ligand>
</feature>
<dbReference type="InterPro" id="IPR004794">
    <property type="entry name" value="Eubact_RibD"/>
</dbReference>
<dbReference type="InterPro" id="IPR050765">
    <property type="entry name" value="Riboflavin_Biosynth_HTPR"/>
</dbReference>
<dbReference type="GO" id="GO:0050661">
    <property type="term" value="F:NADP binding"/>
    <property type="evidence" value="ECO:0007669"/>
    <property type="project" value="InterPro"/>
</dbReference>
<comment type="cofactor">
    <cofactor evidence="12 15">
        <name>Zn(2+)</name>
        <dbReference type="ChEBI" id="CHEBI:29105"/>
    </cofactor>
    <text evidence="12 15">Binds 1 zinc ion.</text>
</comment>
<dbReference type="GO" id="GO:0008703">
    <property type="term" value="F:5-amino-6-(5-phosphoribosylamino)uracil reductase activity"/>
    <property type="evidence" value="ECO:0007669"/>
    <property type="project" value="UniProtKB-EC"/>
</dbReference>
<feature type="binding site" evidence="14">
    <location>
        <position position="203"/>
    </location>
    <ligand>
        <name>substrate</name>
    </ligand>
</feature>
<feature type="binding site" evidence="14">
    <location>
        <position position="180"/>
    </location>
    <ligand>
        <name>substrate</name>
    </ligand>
</feature>
<evidence type="ECO:0000256" key="2">
    <source>
        <dbReference type="ARBA" id="ARBA00004882"/>
    </source>
</evidence>
<keyword evidence="10 12" id="KW-0560">Oxidoreductase</keyword>
<evidence type="ECO:0000256" key="5">
    <source>
        <dbReference type="ARBA" id="ARBA00007417"/>
    </source>
</evidence>
<keyword evidence="12 17" id="KW-0378">Hydrolase</keyword>
<feature type="binding site" evidence="14">
    <location>
        <position position="150"/>
    </location>
    <ligand>
        <name>NADP(+)</name>
        <dbReference type="ChEBI" id="CHEBI:58349"/>
    </ligand>
</feature>
<dbReference type="PANTHER" id="PTHR38011:SF7">
    <property type="entry name" value="2,5-DIAMINO-6-RIBOSYLAMINO-4(3H)-PYRIMIDINONE 5'-PHOSPHATE REDUCTASE"/>
    <property type="match status" value="1"/>
</dbReference>
<evidence type="ECO:0000256" key="3">
    <source>
        <dbReference type="ARBA" id="ARBA00004910"/>
    </source>
</evidence>
<feature type="binding site" evidence="14">
    <location>
        <begin position="287"/>
        <end position="293"/>
    </location>
    <ligand>
        <name>NADP(+)</name>
        <dbReference type="ChEBI" id="CHEBI:58349"/>
    </ligand>
</feature>
<dbReference type="Gene3D" id="3.40.140.10">
    <property type="entry name" value="Cytidine Deaminase, domain 2"/>
    <property type="match status" value="1"/>
</dbReference>
<evidence type="ECO:0000256" key="15">
    <source>
        <dbReference type="PIRSR" id="PIRSR006769-3"/>
    </source>
</evidence>
<dbReference type="NCBIfam" id="TIGR00326">
    <property type="entry name" value="eubact_ribD"/>
    <property type="match status" value="1"/>
</dbReference>
<evidence type="ECO:0000256" key="12">
    <source>
        <dbReference type="PIRNR" id="PIRNR006769"/>
    </source>
</evidence>
<dbReference type="UniPathway" id="UPA00275">
    <property type="reaction ID" value="UER00401"/>
</dbReference>
<dbReference type="AlphaFoldDB" id="A0A6J4MI19"/>